<keyword evidence="3" id="KW-1185">Reference proteome</keyword>
<gene>
    <name evidence="2" type="ORF">ACFOZ1_01920</name>
</gene>
<proteinExistence type="predicted"/>
<accession>A0ABV8VQU0</accession>
<evidence type="ECO:0000259" key="1">
    <source>
        <dbReference type="Pfam" id="PF07872"/>
    </source>
</evidence>
<dbReference type="Pfam" id="PF07872">
    <property type="entry name" value="DUF1659"/>
    <property type="match status" value="1"/>
</dbReference>
<evidence type="ECO:0000313" key="3">
    <source>
        <dbReference type="Proteomes" id="UP001595880"/>
    </source>
</evidence>
<dbReference type="RefSeq" id="WP_390195260.1">
    <property type="nucleotide sequence ID" value="NZ_JBHSDV010000001.1"/>
</dbReference>
<dbReference type="InterPro" id="IPR012454">
    <property type="entry name" value="DUF1659"/>
</dbReference>
<comment type="caution">
    <text evidence="2">The sequence shown here is derived from an EMBL/GenBank/DDBJ whole genome shotgun (WGS) entry which is preliminary data.</text>
</comment>
<sequence length="74" mass="8215">MAQALRTDSRMQLVFDNGVDPISGKQVFKTKSFNNVKTNATPDQILLIAQALAPLQQLPLFEVKRNDTEVITAD</sequence>
<reference evidence="3" key="1">
    <citation type="journal article" date="2019" name="Int. J. Syst. Evol. Microbiol.">
        <title>The Global Catalogue of Microorganisms (GCM) 10K type strain sequencing project: providing services to taxonomists for standard genome sequencing and annotation.</title>
        <authorList>
            <consortium name="The Broad Institute Genomics Platform"/>
            <consortium name="The Broad Institute Genome Sequencing Center for Infectious Disease"/>
            <person name="Wu L."/>
            <person name="Ma J."/>
        </authorList>
    </citation>
    <scope>NUCLEOTIDE SEQUENCE [LARGE SCALE GENOMIC DNA]</scope>
    <source>
        <strain evidence="3">KACC 14058</strain>
    </source>
</reference>
<name>A0ABV8VQU0_9BACI</name>
<evidence type="ECO:0000313" key="2">
    <source>
        <dbReference type="EMBL" id="MFC4386559.1"/>
    </source>
</evidence>
<organism evidence="2 3">
    <name type="scientific">Gracilibacillus marinus</name>
    <dbReference type="NCBI Taxonomy" id="630535"/>
    <lineage>
        <taxon>Bacteria</taxon>
        <taxon>Bacillati</taxon>
        <taxon>Bacillota</taxon>
        <taxon>Bacilli</taxon>
        <taxon>Bacillales</taxon>
        <taxon>Bacillaceae</taxon>
        <taxon>Gracilibacillus</taxon>
    </lineage>
</organism>
<feature type="domain" description="DUF1659" evidence="1">
    <location>
        <begin position="4"/>
        <end position="72"/>
    </location>
</feature>
<dbReference type="EMBL" id="JBHSDV010000001">
    <property type="protein sequence ID" value="MFC4386559.1"/>
    <property type="molecule type" value="Genomic_DNA"/>
</dbReference>
<dbReference type="Proteomes" id="UP001595880">
    <property type="component" value="Unassembled WGS sequence"/>
</dbReference>
<protein>
    <submittedName>
        <fullName evidence="2">DUF1659 domain-containing protein</fullName>
    </submittedName>
</protein>